<evidence type="ECO:0000259" key="6">
    <source>
        <dbReference type="SMART" id="SM00062"/>
    </source>
</evidence>
<dbReference type="CDD" id="cd13692">
    <property type="entry name" value="PBP2_BztA"/>
    <property type="match status" value="1"/>
</dbReference>
<dbReference type="Pfam" id="PF00497">
    <property type="entry name" value="SBP_bac_3"/>
    <property type="match status" value="1"/>
</dbReference>
<evidence type="ECO:0000256" key="2">
    <source>
        <dbReference type="ARBA" id="ARBA00022448"/>
    </source>
</evidence>
<evidence type="ECO:0000256" key="5">
    <source>
        <dbReference type="SAM" id="SignalP"/>
    </source>
</evidence>
<dbReference type="Proteomes" id="UP001596456">
    <property type="component" value="Unassembled WGS sequence"/>
</dbReference>
<accession>A0ABW2KTC7</accession>
<keyword evidence="2" id="KW-0813">Transport</keyword>
<reference evidence="8" key="1">
    <citation type="journal article" date="2019" name="Int. J. Syst. Evol. Microbiol.">
        <title>The Global Catalogue of Microorganisms (GCM) 10K type strain sequencing project: providing services to taxonomists for standard genome sequencing and annotation.</title>
        <authorList>
            <consortium name="The Broad Institute Genomics Platform"/>
            <consortium name="The Broad Institute Genome Sequencing Center for Infectious Disease"/>
            <person name="Wu L."/>
            <person name="Ma J."/>
        </authorList>
    </citation>
    <scope>NUCLEOTIDE SEQUENCE [LARGE SCALE GENOMIC DNA]</scope>
    <source>
        <strain evidence="8">CGMCC 1.16275</strain>
    </source>
</reference>
<evidence type="ECO:0000313" key="7">
    <source>
        <dbReference type="EMBL" id="MFC7332481.1"/>
    </source>
</evidence>
<dbReference type="EMBL" id="JBHTCM010000005">
    <property type="protein sequence ID" value="MFC7332481.1"/>
    <property type="molecule type" value="Genomic_DNA"/>
</dbReference>
<evidence type="ECO:0000256" key="1">
    <source>
        <dbReference type="ARBA" id="ARBA00010333"/>
    </source>
</evidence>
<dbReference type="SMART" id="SM00062">
    <property type="entry name" value="PBPb"/>
    <property type="match status" value="1"/>
</dbReference>
<dbReference type="SUPFAM" id="SSF53850">
    <property type="entry name" value="Periplasmic binding protein-like II"/>
    <property type="match status" value="1"/>
</dbReference>
<name>A0ABW2KTC7_9PROT</name>
<dbReference type="Gene3D" id="3.40.190.10">
    <property type="entry name" value="Periplasmic binding protein-like II"/>
    <property type="match status" value="2"/>
</dbReference>
<feature type="chain" id="PRO_5046990355" evidence="5">
    <location>
        <begin position="37"/>
        <end position="353"/>
    </location>
</feature>
<keyword evidence="3 5" id="KW-0732">Signal</keyword>
<dbReference type="RefSeq" id="WP_377356909.1">
    <property type="nucleotide sequence ID" value="NZ_JBHTCM010000005.1"/>
</dbReference>
<evidence type="ECO:0000256" key="3">
    <source>
        <dbReference type="ARBA" id="ARBA00022729"/>
    </source>
</evidence>
<comment type="caution">
    <text evidence="7">The sequence shown here is derived from an EMBL/GenBank/DDBJ whole genome shotgun (WGS) entry which is preliminary data.</text>
</comment>
<dbReference type="PANTHER" id="PTHR30085">
    <property type="entry name" value="AMINO ACID ABC TRANSPORTER PERMEASE"/>
    <property type="match status" value="1"/>
</dbReference>
<feature type="signal peptide" evidence="5">
    <location>
        <begin position="1"/>
        <end position="36"/>
    </location>
</feature>
<dbReference type="PANTHER" id="PTHR30085:SF7">
    <property type="entry name" value="AMINO-ACID ABC TRANSPORTER-BINDING PROTEIN YHDW-RELATED"/>
    <property type="match status" value="1"/>
</dbReference>
<dbReference type="InterPro" id="IPR001638">
    <property type="entry name" value="Solute-binding_3/MltF_N"/>
</dbReference>
<comment type="similarity">
    <text evidence="1 4">Belongs to the bacterial solute-binding protein 3 family.</text>
</comment>
<dbReference type="PROSITE" id="PS01039">
    <property type="entry name" value="SBP_BACTERIAL_3"/>
    <property type="match status" value="1"/>
</dbReference>
<proteinExistence type="inferred from homology"/>
<dbReference type="InterPro" id="IPR018313">
    <property type="entry name" value="SBP_3_CS"/>
</dbReference>
<evidence type="ECO:0000256" key="4">
    <source>
        <dbReference type="RuleBase" id="RU003744"/>
    </source>
</evidence>
<feature type="domain" description="Solute-binding protein family 3/N-terminal" evidence="6">
    <location>
        <begin position="49"/>
        <end position="278"/>
    </location>
</feature>
<protein>
    <submittedName>
        <fullName evidence="7">Amino acid ABC transporter substrate-binding protein</fullName>
    </submittedName>
</protein>
<keyword evidence="8" id="KW-1185">Reference proteome</keyword>
<dbReference type="InterPro" id="IPR051455">
    <property type="entry name" value="Bact_solute-bind_prot3"/>
</dbReference>
<sequence length="353" mass="37509">MTLRRLLPPRPGAALRLAAAALALAAGLTAAGGASAQQSTLDQIKQRGVLRCGVNTGLAGFSTPDSQGRWTGLDVDVCKAIAAAALGDAGKVHYAPLSAQQRLTALQSGEVDILSRNTTWSLSRDTQGMNFGPVVYYDGQGFMVPKALGVTSAKQLDGATVCVQTGTTTELNLADYFAANRMSFKPVVIESFDEVVAAFFSGRCDVFTTDGSQLASVRAVSAATPDDYVILPEIISKEPLAPVVRHGDDQWFDIMKWTVYALLEAEEKGITAANVDEKKKSADPTVQRLLGVQPGMGQALGLDDGWAYRAIKAVGNYGEVFERNVGKATPLRLERGLNALWTNGGLMYAPPVR</sequence>
<organism evidence="7 8">
    <name type="scientific">Rhodocista pekingensis</name>
    <dbReference type="NCBI Taxonomy" id="201185"/>
    <lineage>
        <taxon>Bacteria</taxon>
        <taxon>Pseudomonadati</taxon>
        <taxon>Pseudomonadota</taxon>
        <taxon>Alphaproteobacteria</taxon>
        <taxon>Rhodospirillales</taxon>
        <taxon>Azospirillaceae</taxon>
        <taxon>Rhodocista</taxon>
    </lineage>
</organism>
<evidence type="ECO:0000313" key="8">
    <source>
        <dbReference type="Proteomes" id="UP001596456"/>
    </source>
</evidence>
<gene>
    <name evidence="7" type="ORF">ACFQPS_04850</name>
</gene>